<dbReference type="HOGENOM" id="CLU_159629_0_0_1"/>
<dbReference type="OMA" id="SHRFWDA"/>
<gene>
    <name evidence="1" type="ORF">PRUPE_1G192700</name>
</gene>
<dbReference type="eggNOG" id="ENOG502S259">
    <property type="taxonomic scope" value="Eukaryota"/>
</dbReference>
<protein>
    <submittedName>
        <fullName evidence="1">Uncharacterized protein</fullName>
    </submittedName>
</protein>
<dbReference type="EMBL" id="CM007651">
    <property type="protein sequence ID" value="ONI29312.1"/>
    <property type="molecule type" value="Genomic_DNA"/>
</dbReference>
<accession>M5XIW2</accession>
<name>M5XIW2_PRUPE</name>
<dbReference type="GO" id="GO:0008097">
    <property type="term" value="F:5S rRNA binding"/>
    <property type="evidence" value="ECO:0000318"/>
    <property type="project" value="GO_Central"/>
</dbReference>
<dbReference type="SMR" id="M5XIW2"/>
<evidence type="ECO:0000313" key="1">
    <source>
        <dbReference type="EMBL" id="ONI29312.1"/>
    </source>
</evidence>
<dbReference type="Proteomes" id="UP000006882">
    <property type="component" value="Chromosome G1"/>
</dbReference>
<evidence type="ECO:0000313" key="2">
    <source>
        <dbReference type="Proteomes" id="UP000006882"/>
    </source>
</evidence>
<reference evidence="1 2" key="1">
    <citation type="journal article" date="2013" name="Nat. Genet.">
        <title>The high-quality draft genome of peach (Prunus persica) identifies unique patterns of genetic diversity, domestication and genome evolution.</title>
        <authorList>
            <consortium name="International Peach Genome Initiative"/>
            <person name="Verde I."/>
            <person name="Abbott A.G."/>
            <person name="Scalabrin S."/>
            <person name="Jung S."/>
            <person name="Shu S."/>
            <person name="Marroni F."/>
            <person name="Zhebentyayeva T."/>
            <person name="Dettori M.T."/>
            <person name="Grimwood J."/>
            <person name="Cattonaro F."/>
            <person name="Zuccolo A."/>
            <person name="Rossini L."/>
            <person name="Jenkins J."/>
            <person name="Vendramin E."/>
            <person name="Meisel L.A."/>
            <person name="Decroocq V."/>
            <person name="Sosinski B."/>
            <person name="Prochnik S."/>
            <person name="Mitros T."/>
            <person name="Policriti A."/>
            <person name="Cipriani G."/>
            <person name="Dondini L."/>
            <person name="Ficklin S."/>
            <person name="Goodstein D.M."/>
            <person name="Xuan P."/>
            <person name="Del Fabbro C."/>
            <person name="Aramini V."/>
            <person name="Copetti D."/>
            <person name="Gonzalez S."/>
            <person name="Horner D.S."/>
            <person name="Falchi R."/>
            <person name="Lucas S."/>
            <person name="Mica E."/>
            <person name="Maldonado J."/>
            <person name="Lazzari B."/>
            <person name="Bielenberg D."/>
            <person name="Pirona R."/>
            <person name="Miculan M."/>
            <person name="Barakat A."/>
            <person name="Testolin R."/>
            <person name="Stella A."/>
            <person name="Tartarini S."/>
            <person name="Tonutti P."/>
            <person name="Arus P."/>
            <person name="Orellana A."/>
            <person name="Wells C."/>
            <person name="Main D."/>
            <person name="Vizzotto G."/>
            <person name="Silva H."/>
            <person name="Salamini F."/>
            <person name="Schmutz J."/>
            <person name="Morgante M."/>
            <person name="Rokhsar D.S."/>
        </authorList>
    </citation>
    <scope>NUCLEOTIDE SEQUENCE [LARGE SCALE GENOMIC DNA]</scope>
    <source>
        <strain evidence="2">cv. Nemared</strain>
    </source>
</reference>
<dbReference type="KEGG" id="pper:18788172"/>
<dbReference type="Gramene" id="ONI29312">
    <property type="protein sequence ID" value="ONI29312"/>
    <property type="gene ID" value="PRUPE_1G192700"/>
</dbReference>
<dbReference type="OrthoDB" id="1557988at2759"/>
<organism evidence="1 2">
    <name type="scientific">Prunus persica</name>
    <name type="common">Peach</name>
    <name type="synonym">Amygdalus persica</name>
    <dbReference type="NCBI Taxonomy" id="3760"/>
    <lineage>
        <taxon>Eukaryota</taxon>
        <taxon>Viridiplantae</taxon>
        <taxon>Streptophyta</taxon>
        <taxon>Embryophyta</taxon>
        <taxon>Tracheophyta</taxon>
        <taxon>Spermatophyta</taxon>
        <taxon>Magnoliopsida</taxon>
        <taxon>eudicotyledons</taxon>
        <taxon>Gunneridae</taxon>
        <taxon>Pentapetalae</taxon>
        <taxon>rosids</taxon>
        <taxon>fabids</taxon>
        <taxon>Rosales</taxon>
        <taxon>Rosaceae</taxon>
        <taxon>Amygdaloideae</taxon>
        <taxon>Amygdaleae</taxon>
        <taxon>Prunus</taxon>
    </lineage>
</organism>
<dbReference type="AlphaFoldDB" id="M5XIW2"/>
<sequence>MSTNHHVLRLVLSCRKIIAQVTSPNSCSIIAMAPSFEQEFVAQYRAKLNCFPRSQIFWDAKVASLVDEKLGLCLWEIGVIGVEIDVSEELSRPVHHRIRVLPLFDSIK</sequence>
<keyword evidence="2" id="KW-1185">Reference proteome</keyword>
<proteinExistence type="predicted"/>